<accession>A0A1G6CCW8</accession>
<dbReference type="RefSeq" id="WP_090876598.1">
    <property type="nucleotide sequence ID" value="NZ_FMXQ01000004.1"/>
</dbReference>
<evidence type="ECO:0000313" key="3">
    <source>
        <dbReference type="Proteomes" id="UP000199071"/>
    </source>
</evidence>
<feature type="signal peptide" evidence="1">
    <location>
        <begin position="1"/>
        <end position="26"/>
    </location>
</feature>
<keyword evidence="3" id="KW-1185">Reference proteome</keyword>
<feature type="chain" id="PRO_5011780750" evidence="1">
    <location>
        <begin position="27"/>
        <end position="132"/>
    </location>
</feature>
<organism evidence="2 3">
    <name type="scientific">Bauldia litoralis</name>
    <dbReference type="NCBI Taxonomy" id="665467"/>
    <lineage>
        <taxon>Bacteria</taxon>
        <taxon>Pseudomonadati</taxon>
        <taxon>Pseudomonadota</taxon>
        <taxon>Alphaproteobacteria</taxon>
        <taxon>Hyphomicrobiales</taxon>
        <taxon>Kaistiaceae</taxon>
        <taxon>Bauldia</taxon>
    </lineage>
</organism>
<keyword evidence="1" id="KW-0732">Signal</keyword>
<sequence length="132" mass="13745">MTFTDTQFGRAIARAVALLSFLSLLAGPGAIEAAAATNSFDGNWKIYIFGGQDNCTFGYRLPITISEGAVLYNGRKVHPTVIGVSSAGAVAINLGSGSNHVTGTGALASNRGSGRWSAPQFSCGGYWRAEKR</sequence>
<reference evidence="2 3" key="1">
    <citation type="submission" date="2016-10" db="EMBL/GenBank/DDBJ databases">
        <authorList>
            <person name="de Groot N.N."/>
        </authorList>
    </citation>
    <scope>NUCLEOTIDE SEQUENCE [LARGE SCALE GENOMIC DNA]</scope>
    <source>
        <strain evidence="2 3">ATCC 35022</strain>
    </source>
</reference>
<proteinExistence type="predicted"/>
<dbReference type="STRING" id="665467.SAMN02982931_02337"/>
<dbReference type="AlphaFoldDB" id="A0A1G6CCW8"/>
<dbReference type="EMBL" id="FMXQ01000004">
    <property type="protein sequence ID" value="SDB30774.1"/>
    <property type="molecule type" value="Genomic_DNA"/>
</dbReference>
<dbReference type="Proteomes" id="UP000199071">
    <property type="component" value="Unassembled WGS sequence"/>
</dbReference>
<evidence type="ECO:0000313" key="2">
    <source>
        <dbReference type="EMBL" id="SDB30774.1"/>
    </source>
</evidence>
<protein>
    <submittedName>
        <fullName evidence="2">Uncharacterized protein</fullName>
    </submittedName>
</protein>
<name>A0A1G6CCW8_9HYPH</name>
<gene>
    <name evidence="2" type="ORF">SAMN02982931_02337</name>
</gene>
<evidence type="ECO:0000256" key="1">
    <source>
        <dbReference type="SAM" id="SignalP"/>
    </source>
</evidence>